<evidence type="ECO:0000259" key="2">
    <source>
        <dbReference type="Pfam" id="PF12706"/>
    </source>
</evidence>
<accession>A0A101SM60</accession>
<evidence type="ECO:0000256" key="1">
    <source>
        <dbReference type="ARBA" id="ARBA00022801"/>
    </source>
</evidence>
<dbReference type="InterPro" id="IPR036866">
    <property type="entry name" value="RibonucZ/Hydroxyglut_hydro"/>
</dbReference>
<evidence type="ECO:0000313" key="4">
    <source>
        <dbReference type="Proteomes" id="UP000052982"/>
    </source>
</evidence>
<comment type="caution">
    <text evidence="3">The sequence shown here is derived from an EMBL/GenBank/DDBJ whole genome shotgun (WGS) entry which is preliminary data.</text>
</comment>
<dbReference type="RefSeq" id="WP_055634631.1">
    <property type="nucleotide sequence ID" value="NZ_JBIRTR010000016.1"/>
</dbReference>
<dbReference type="SUPFAM" id="SSF56281">
    <property type="entry name" value="Metallo-hydrolase/oxidoreductase"/>
    <property type="match status" value="1"/>
</dbReference>
<dbReference type="EMBL" id="LMWW01000065">
    <property type="protein sequence ID" value="KUN76632.1"/>
    <property type="molecule type" value="Genomic_DNA"/>
</dbReference>
<dbReference type="GO" id="GO:0016787">
    <property type="term" value="F:hydrolase activity"/>
    <property type="evidence" value="ECO:0007669"/>
    <property type="project" value="UniProtKB-KW"/>
</dbReference>
<dbReference type="InterPro" id="IPR050114">
    <property type="entry name" value="UPF0173_UPF0282_UlaG_hydrolase"/>
</dbReference>
<sequence>MSDVRIAHIGGPTTLIEIGGWRLLTDPTFDPPGRTYPFGWGTSSRKLTGPALAATDLPPIDAILLSHDHHGDNLDTTGRSLLQAAHAVITTPAAARRLGGNARGLIPWQATRLHAPDRPTIDITATPARHGPPLSRPLTGQVTGFALKWEGQRHGVLWISGDTVLYDGVRQVAQRMQVGTALMHLGGVRFPVTGPIRYTMTAAQAVELCRLLLPVTAIPVHYEGWHHFREGRDAIEDELARAPADIRNRFRWLPTGTPTDISS</sequence>
<proteinExistence type="predicted"/>
<dbReference type="PANTHER" id="PTHR43546:SF9">
    <property type="entry name" value="L-ASCORBATE-6-PHOSPHATE LACTONASE ULAG-RELATED"/>
    <property type="match status" value="1"/>
</dbReference>
<feature type="domain" description="Metallo-beta-lactamase" evidence="2">
    <location>
        <begin position="22"/>
        <end position="222"/>
    </location>
</feature>
<dbReference type="InterPro" id="IPR001279">
    <property type="entry name" value="Metallo-B-lactamas"/>
</dbReference>
<dbReference type="Pfam" id="PF12706">
    <property type="entry name" value="Lactamase_B_2"/>
    <property type="match status" value="1"/>
</dbReference>
<dbReference type="AlphaFoldDB" id="A0A101SM60"/>
<dbReference type="PANTHER" id="PTHR43546">
    <property type="entry name" value="UPF0173 METAL-DEPENDENT HYDROLASE MJ1163-RELATED"/>
    <property type="match status" value="1"/>
</dbReference>
<name>A0A101SM60_9ACTN</name>
<gene>
    <name evidence="3" type="ORF">AQJ64_37355</name>
</gene>
<reference evidence="3 4" key="1">
    <citation type="submission" date="2015-10" db="EMBL/GenBank/DDBJ databases">
        <title>Draft genome sequence of Streptomyces griseoruber DSM 40281, type strain for the species Streptomyces griseoruber.</title>
        <authorList>
            <person name="Ruckert C."/>
            <person name="Winkler A."/>
            <person name="Kalinowski J."/>
            <person name="Kampfer P."/>
            <person name="Glaeser S."/>
        </authorList>
    </citation>
    <scope>NUCLEOTIDE SEQUENCE [LARGE SCALE GENOMIC DNA]</scope>
    <source>
        <strain evidence="3 4">DSM 40281</strain>
    </source>
</reference>
<evidence type="ECO:0000313" key="3">
    <source>
        <dbReference type="EMBL" id="KUN76632.1"/>
    </source>
</evidence>
<dbReference type="Proteomes" id="UP000052982">
    <property type="component" value="Unassembled WGS sequence"/>
</dbReference>
<keyword evidence="1 3" id="KW-0378">Hydrolase</keyword>
<organism evidence="3 4">
    <name type="scientific">Streptomyces griseoruber</name>
    <dbReference type="NCBI Taxonomy" id="1943"/>
    <lineage>
        <taxon>Bacteria</taxon>
        <taxon>Bacillati</taxon>
        <taxon>Actinomycetota</taxon>
        <taxon>Actinomycetes</taxon>
        <taxon>Kitasatosporales</taxon>
        <taxon>Streptomycetaceae</taxon>
        <taxon>Streptomyces</taxon>
    </lineage>
</organism>
<keyword evidence="4" id="KW-1185">Reference proteome</keyword>
<dbReference type="OrthoDB" id="3204284at2"/>
<protein>
    <submittedName>
        <fullName evidence="3">MBL fold metallo-hydrolase</fullName>
    </submittedName>
</protein>
<dbReference type="Gene3D" id="3.60.15.10">
    <property type="entry name" value="Ribonuclease Z/Hydroxyacylglutathione hydrolase-like"/>
    <property type="match status" value="1"/>
</dbReference>
<dbReference type="STRING" id="1943.AQJ64_37355"/>